<sequence length="395" mass="41575">MKAQHRHMNRMKRFLLLLIALNTGLCSAYAAASDTVITMSAGAQRNANLVISAVQTGTLNNTLEAMGTVTAEAGRVVRIHPAGSGKVLDVLVVPGQHVKKGEVLLTYQDHSLHLLHLEIIKAQAALTTAQAAYQNAAAAYSRGKKLEGATVTVGETTRRFATLKAAKDDVTARQADVEALNHQLEEDYNSVTETNKQKEPEISQIISPAAAEVQSVSVGAADDISPATMLVTLTDMSSVWIVSDILPHDAARVSENGIQTTELPSETGTTLLPSKITSAGDIADPATGLVRVISRIPNPDGHLRPGMFLNTYLPLRKTTTGVIVPENAVQDINGASVVFIPAGADHFSPRAVQVGASGNGQKVIVSGLSDGEKIVTHGAFALKAVMLMSDTGDGE</sequence>
<comment type="caution">
    <text evidence="6">The sequence shown here is derived from an EMBL/GenBank/DDBJ whole genome shotgun (WGS) entry which is preliminary data.</text>
</comment>
<dbReference type="InterPro" id="IPR051909">
    <property type="entry name" value="MFP_Cation_Efflux"/>
</dbReference>
<evidence type="ECO:0000256" key="1">
    <source>
        <dbReference type="ARBA" id="ARBA00009477"/>
    </source>
</evidence>
<evidence type="ECO:0000259" key="4">
    <source>
        <dbReference type="Pfam" id="PF25954"/>
    </source>
</evidence>
<dbReference type="NCBIfam" id="TIGR01730">
    <property type="entry name" value="RND_mfp"/>
    <property type="match status" value="1"/>
</dbReference>
<evidence type="ECO:0000313" key="6">
    <source>
        <dbReference type="EMBL" id="MCX2563117.1"/>
    </source>
</evidence>
<dbReference type="SUPFAM" id="SSF111369">
    <property type="entry name" value="HlyD-like secretion proteins"/>
    <property type="match status" value="1"/>
</dbReference>
<feature type="domain" description="CzcB-like C-terminal circularly permuted SH3-like" evidence="5">
    <location>
        <begin position="322"/>
        <end position="383"/>
    </location>
</feature>
<comment type="similarity">
    <text evidence="1">Belongs to the membrane fusion protein (MFP) (TC 8.A.1) family.</text>
</comment>
<dbReference type="PANTHER" id="PTHR30097">
    <property type="entry name" value="CATION EFFLUX SYSTEM PROTEIN CUSB"/>
    <property type="match status" value="1"/>
</dbReference>
<dbReference type="EMBL" id="JAPIUZ010000001">
    <property type="protein sequence ID" value="MCX2563117.1"/>
    <property type="molecule type" value="Genomic_DNA"/>
</dbReference>
<organism evidence="6 7">
    <name type="scientific">Acetobacter thailandicus</name>
    <dbReference type="NCBI Taxonomy" id="1502842"/>
    <lineage>
        <taxon>Bacteria</taxon>
        <taxon>Pseudomonadati</taxon>
        <taxon>Pseudomonadota</taxon>
        <taxon>Alphaproteobacteria</taxon>
        <taxon>Acetobacterales</taxon>
        <taxon>Acetobacteraceae</taxon>
        <taxon>Acetobacter</taxon>
    </lineage>
</organism>
<feature type="signal peptide" evidence="3">
    <location>
        <begin position="1"/>
        <end position="30"/>
    </location>
</feature>
<feature type="chain" id="PRO_5047255092" evidence="3">
    <location>
        <begin position="31"/>
        <end position="395"/>
    </location>
</feature>
<evidence type="ECO:0000256" key="2">
    <source>
        <dbReference type="ARBA" id="ARBA00022448"/>
    </source>
</evidence>
<keyword evidence="7" id="KW-1185">Reference proteome</keyword>
<dbReference type="InterPro" id="IPR058649">
    <property type="entry name" value="CzcB_C"/>
</dbReference>
<evidence type="ECO:0000256" key="3">
    <source>
        <dbReference type="SAM" id="SignalP"/>
    </source>
</evidence>
<dbReference type="Pfam" id="PF25975">
    <property type="entry name" value="CzcB_C"/>
    <property type="match status" value="1"/>
</dbReference>
<name>A0ABT3QCU4_9PROT</name>
<protein>
    <submittedName>
        <fullName evidence="6">Efflux RND transporter periplasmic adaptor subunit</fullName>
    </submittedName>
</protein>
<dbReference type="Gene3D" id="2.40.420.20">
    <property type="match status" value="1"/>
</dbReference>
<reference evidence="6 7" key="1">
    <citation type="submission" date="2022-11" db="EMBL/GenBank/DDBJ databases">
        <title>Genome sequencing of Acetobacter type strain.</title>
        <authorList>
            <person name="Heo J."/>
            <person name="Lee D."/>
            <person name="Han B.-H."/>
            <person name="Hong S.-B."/>
            <person name="Kwon S.-W."/>
        </authorList>
    </citation>
    <scope>NUCLEOTIDE SEQUENCE [LARGE SCALE GENOMIC DNA]</scope>
    <source>
        <strain evidence="6 7">KACC 21253</strain>
    </source>
</reference>
<accession>A0ABT3QCU4</accession>
<keyword evidence="2" id="KW-0813">Transport</keyword>
<evidence type="ECO:0000313" key="7">
    <source>
        <dbReference type="Proteomes" id="UP001301152"/>
    </source>
</evidence>
<feature type="domain" description="CusB-like beta-barrel" evidence="4">
    <location>
        <begin position="238"/>
        <end position="311"/>
    </location>
</feature>
<proteinExistence type="inferred from homology"/>
<keyword evidence="3" id="KW-0732">Signal</keyword>
<dbReference type="Gene3D" id="2.40.50.100">
    <property type="match status" value="1"/>
</dbReference>
<gene>
    <name evidence="6" type="ORF">OQ497_03965</name>
</gene>
<dbReference type="InterPro" id="IPR006143">
    <property type="entry name" value="RND_pump_MFP"/>
</dbReference>
<dbReference type="PANTHER" id="PTHR30097:SF4">
    <property type="entry name" value="SLR6042 PROTEIN"/>
    <property type="match status" value="1"/>
</dbReference>
<dbReference type="InterPro" id="IPR058792">
    <property type="entry name" value="Beta-barrel_RND_2"/>
</dbReference>
<dbReference type="Pfam" id="PF25954">
    <property type="entry name" value="Beta-barrel_RND_2"/>
    <property type="match status" value="1"/>
</dbReference>
<dbReference type="Gene3D" id="2.40.30.170">
    <property type="match status" value="1"/>
</dbReference>
<dbReference type="RefSeq" id="WP_242005302.1">
    <property type="nucleotide sequence ID" value="NZ_JAPIUZ010000001.1"/>
</dbReference>
<evidence type="ECO:0000259" key="5">
    <source>
        <dbReference type="Pfam" id="PF25975"/>
    </source>
</evidence>
<dbReference type="Proteomes" id="UP001301152">
    <property type="component" value="Unassembled WGS sequence"/>
</dbReference>